<sequence length="176" mass="20052">MTRSGIWTSLIMLILLFENLEAVTVVNHHPDDEFILDHQVLYEDAIREAKKLKIFPVGMDRKAPIPGCNPCTSEEMDYCKNGKVIEDHCCCDGSYYKVFPFVEHICRVGPEACNVHAGDCSEYSRLRECCCSPYLASVWKYRAGGANSVRTNHWHILTIPMFLTILREIPRLLGLS</sequence>
<dbReference type="Pfam" id="PF26644">
    <property type="entry name" value="CCC"/>
    <property type="match status" value="1"/>
</dbReference>
<feature type="signal peptide" evidence="1">
    <location>
        <begin position="1"/>
        <end position="22"/>
    </location>
</feature>
<dbReference type="Proteomes" id="UP000694920">
    <property type="component" value="Unplaced"/>
</dbReference>
<evidence type="ECO:0000313" key="6">
    <source>
        <dbReference type="RefSeq" id="XP_015589064.1"/>
    </source>
</evidence>
<evidence type="ECO:0000313" key="10">
    <source>
        <dbReference type="RefSeq" id="XP_024937397.1"/>
    </source>
</evidence>
<evidence type="ECO:0000313" key="5">
    <source>
        <dbReference type="RefSeq" id="XP_015589054.1"/>
    </source>
</evidence>
<organism evidence="3 9">
    <name type="scientific">Cephus cinctus</name>
    <name type="common">Wheat stem sawfly</name>
    <dbReference type="NCBI Taxonomy" id="211228"/>
    <lineage>
        <taxon>Eukaryota</taxon>
        <taxon>Metazoa</taxon>
        <taxon>Ecdysozoa</taxon>
        <taxon>Arthropoda</taxon>
        <taxon>Hexapoda</taxon>
        <taxon>Insecta</taxon>
        <taxon>Pterygota</taxon>
        <taxon>Neoptera</taxon>
        <taxon>Endopterygota</taxon>
        <taxon>Hymenoptera</taxon>
        <taxon>Cephoidea</taxon>
        <taxon>Cephidae</taxon>
        <taxon>Cephus</taxon>
    </lineage>
</organism>
<feature type="chain" id="PRO_5044709104" evidence="1">
    <location>
        <begin position="23"/>
        <end position="176"/>
    </location>
</feature>
<dbReference type="GeneID" id="107264849"/>
<dbReference type="RefSeq" id="XP_015589071.1">
    <property type="nucleotide sequence ID" value="XM_015733585.2"/>
</dbReference>
<dbReference type="AlphaFoldDB" id="A0AAJ7RAQ5"/>
<keyword evidence="1" id="KW-0732">Signal</keyword>
<dbReference type="RefSeq" id="XP_015589064.1">
    <property type="nucleotide sequence ID" value="XM_015733578.2"/>
</dbReference>
<dbReference type="RefSeq" id="XP_015589044.1">
    <property type="nucleotide sequence ID" value="XM_015733558.2"/>
</dbReference>
<evidence type="ECO:0000313" key="8">
    <source>
        <dbReference type="RefSeq" id="XP_015589082.1"/>
    </source>
</evidence>
<dbReference type="RefSeq" id="XP_024937378.1">
    <property type="nucleotide sequence ID" value="XM_025081610.1"/>
</dbReference>
<dbReference type="KEGG" id="ccin:107264849"/>
<accession>A0AAJ7RAQ5</accession>
<evidence type="ECO:0000313" key="9">
    <source>
        <dbReference type="RefSeq" id="XP_024937378.1"/>
    </source>
</evidence>
<reference evidence="4 5" key="1">
    <citation type="submission" date="2025-04" db="UniProtKB">
        <authorList>
            <consortium name="RefSeq"/>
        </authorList>
    </citation>
    <scope>IDENTIFICATION</scope>
</reference>
<dbReference type="RefSeq" id="XP_024937397.1">
    <property type="nucleotide sequence ID" value="XM_025081629.1"/>
</dbReference>
<gene>
    <name evidence="4 5 6 7 8 9 10" type="primary">LOC107264849</name>
</gene>
<feature type="domain" description="CCC" evidence="2">
    <location>
        <begin position="36"/>
        <end position="140"/>
    </location>
</feature>
<evidence type="ECO:0000313" key="4">
    <source>
        <dbReference type="RefSeq" id="XP_015589044.1"/>
    </source>
</evidence>
<proteinExistence type="predicted"/>
<evidence type="ECO:0000256" key="1">
    <source>
        <dbReference type="SAM" id="SignalP"/>
    </source>
</evidence>
<dbReference type="InterPro" id="IPR058250">
    <property type="entry name" value="CCC"/>
</dbReference>
<name>A0AAJ7RAQ5_CEPCN</name>
<protein>
    <submittedName>
        <fullName evidence="4 5">Uncharacterized protein LOC107264849 isoform X1</fullName>
    </submittedName>
</protein>
<evidence type="ECO:0000313" key="7">
    <source>
        <dbReference type="RefSeq" id="XP_015589071.1"/>
    </source>
</evidence>
<dbReference type="RefSeq" id="XP_015589082.1">
    <property type="nucleotide sequence ID" value="XM_015733596.2"/>
</dbReference>
<dbReference type="RefSeq" id="XP_015589054.1">
    <property type="nucleotide sequence ID" value="XM_015733568.2"/>
</dbReference>
<evidence type="ECO:0000313" key="3">
    <source>
        <dbReference type="Proteomes" id="UP000694920"/>
    </source>
</evidence>
<keyword evidence="3" id="KW-1185">Reference proteome</keyword>
<evidence type="ECO:0000259" key="2">
    <source>
        <dbReference type="Pfam" id="PF26644"/>
    </source>
</evidence>